<dbReference type="Pfam" id="PF06445">
    <property type="entry name" value="GyrI-like"/>
    <property type="match status" value="1"/>
</dbReference>
<dbReference type="SMART" id="SM00871">
    <property type="entry name" value="AraC_E_bind"/>
    <property type="match status" value="1"/>
</dbReference>
<dbReference type="Gene3D" id="1.10.10.60">
    <property type="entry name" value="Homeodomain-like"/>
    <property type="match status" value="2"/>
</dbReference>
<dbReference type="PROSITE" id="PS01124">
    <property type="entry name" value="HTH_ARAC_FAMILY_2"/>
    <property type="match status" value="1"/>
</dbReference>
<dbReference type="InterPro" id="IPR009057">
    <property type="entry name" value="Homeodomain-like_sf"/>
</dbReference>
<dbReference type="SUPFAM" id="SSF46689">
    <property type="entry name" value="Homeodomain-like"/>
    <property type="match status" value="2"/>
</dbReference>
<dbReference type="Proteomes" id="UP000515297">
    <property type="component" value="Plasmid plas1"/>
</dbReference>
<dbReference type="Gene3D" id="3.20.80.10">
    <property type="entry name" value="Regulatory factor, effector binding domain"/>
    <property type="match status" value="1"/>
</dbReference>
<accession>A0A7G6VZJ7</accession>
<dbReference type="Pfam" id="PF12833">
    <property type="entry name" value="HTH_18"/>
    <property type="match status" value="1"/>
</dbReference>
<dbReference type="InterPro" id="IPR050908">
    <property type="entry name" value="SmbC-like"/>
</dbReference>
<dbReference type="GO" id="GO:0043565">
    <property type="term" value="F:sequence-specific DNA binding"/>
    <property type="evidence" value="ECO:0007669"/>
    <property type="project" value="InterPro"/>
</dbReference>
<name>A0A7G6VZJ7_9SPHN</name>
<dbReference type="InterPro" id="IPR010499">
    <property type="entry name" value="AraC_E-bd"/>
</dbReference>
<feature type="domain" description="HTH araC/xylS-type" evidence="3">
    <location>
        <begin position="11"/>
        <end position="110"/>
    </location>
</feature>
<keyword evidence="4" id="KW-0614">Plasmid</keyword>
<evidence type="ECO:0000313" key="5">
    <source>
        <dbReference type="Proteomes" id="UP000515297"/>
    </source>
</evidence>
<dbReference type="AlphaFoldDB" id="A0A7G6VZJ7"/>
<keyword evidence="1" id="KW-0805">Transcription regulation</keyword>
<protein>
    <submittedName>
        <fullName evidence="4">AraC family transcriptional regulator</fullName>
    </submittedName>
</protein>
<dbReference type="InterPro" id="IPR011256">
    <property type="entry name" value="Reg_factor_effector_dom_sf"/>
</dbReference>
<evidence type="ECO:0000259" key="3">
    <source>
        <dbReference type="PROSITE" id="PS01124"/>
    </source>
</evidence>
<proteinExistence type="predicted"/>
<dbReference type="GO" id="GO:0003700">
    <property type="term" value="F:DNA-binding transcription factor activity"/>
    <property type="evidence" value="ECO:0007669"/>
    <property type="project" value="InterPro"/>
</dbReference>
<dbReference type="PANTHER" id="PTHR40055:SF1">
    <property type="entry name" value="TRANSCRIPTIONAL REGULATOR YGIV-RELATED"/>
    <property type="match status" value="1"/>
</dbReference>
<keyword evidence="2" id="KW-0804">Transcription</keyword>
<dbReference type="RefSeq" id="WP_185885907.1">
    <property type="nucleotide sequence ID" value="NZ_CP060053.1"/>
</dbReference>
<evidence type="ECO:0000256" key="1">
    <source>
        <dbReference type="ARBA" id="ARBA00023015"/>
    </source>
</evidence>
<dbReference type="SUPFAM" id="SSF55136">
    <property type="entry name" value="Probable bacterial effector-binding domain"/>
    <property type="match status" value="1"/>
</dbReference>
<gene>
    <name evidence="4" type="ORF">H4O24_19315</name>
</gene>
<dbReference type="InterPro" id="IPR018060">
    <property type="entry name" value="HTH_AraC"/>
</dbReference>
<dbReference type="SMART" id="SM00342">
    <property type="entry name" value="HTH_ARAC"/>
    <property type="match status" value="1"/>
</dbReference>
<sequence length="295" mass="33445">MTNERYETRINRALALIDRHIDQDLSIERLADEACLSPFHFHRIFSALTGESVHAMTTRMRMERALALARRAIRPQWKAIAAAVGYRSQDVFTRAFKRYFGCTPSVFDLERYWRDRPDRDDALAVSRYFLRPALALPADFEVEIVDRPATKLIISRAVGGYLDPTLIVAAFERINAFSKALGIAMPGRLTGASQDDPELVSLSRCRYDFCLEVPEETSASKGLQAVHRTEGRWAVTHVEGDFAAVDRAWNLLFKSWLPASGRNLRAAPVEEVYHQTPNEIGWDCFDVTLAIPLDD</sequence>
<dbReference type="InterPro" id="IPR029442">
    <property type="entry name" value="GyrI-like"/>
</dbReference>
<dbReference type="PANTHER" id="PTHR40055">
    <property type="entry name" value="TRANSCRIPTIONAL REGULATOR YGIV-RELATED"/>
    <property type="match status" value="1"/>
</dbReference>
<evidence type="ECO:0000256" key="2">
    <source>
        <dbReference type="ARBA" id="ARBA00023163"/>
    </source>
</evidence>
<organism evidence="4 5">
    <name type="scientific">Croceicoccus marinus</name>
    <dbReference type="NCBI Taxonomy" id="450378"/>
    <lineage>
        <taxon>Bacteria</taxon>
        <taxon>Pseudomonadati</taxon>
        <taxon>Pseudomonadota</taxon>
        <taxon>Alphaproteobacteria</taxon>
        <taxon>Sphingomonadales</taxon>
        <taxon>Erythrobacteraceae</taxon>
        <taxon>Croceicoccus</taxon>
    </lineage>
</organism>
<dbReference type="EMBL" id="CP060053">
    <property type="protein sequence ID" value="QNE07162.1"/>
    <property type="molecule type" value="Genomic_DNA"/>
</dbReference>
<geneLocation type="plasmid" evidence="4 5">
    <name>plas1</name>
</geneLocation>
<evidence type="ECO:0000313" key="4">
    <source>
        <dbReference type="EMBL" id="QNE07162.1"/>
    </source>
</evidence>
<reference evidence="4 5" key="1">
    <citation type="submission" date="2020-08" db="EMBL/GenBank/DDBJ databases">
        <authorList>
            <person name="Liu G."/>
            <person name="Sun C."/>
        </authorList>
    </citation>
    <scope>NUCLEOTIDE SEQUENCE [LARGE SCALE GENOMIC DNA]</scope>
    <source>
        <strain evidence="4 5">OT19</strain>
        <plasmid evidence="4 5">plas1</plasmid>
    </source>
</reference>